<evidence type="ECO:0000313" key="9">
    <source>
        <dbReference type="EMBL" id="NNG34220.1"/>
    </source>
</evidence>
<comment type="similarity">
    <text evidence="7">Belongs to the binding-protein-dependent transport system permease family.</text>
</comment>
<gene>
    <name evidence="9" type="ORF">HKD39_00495</name>
</gene>
<organism evidence="9 10">
    <name type="scientific">Nakamurella aerolata</name>
    <dbReference type="NCBI Taxonomy" id="1656892"/>
    <lineage>
        <taxon>Bacteria</taxon>
        <taxon>Bacillati</taxon>
        <taxon>Actinomycetota</taxon>
        <taxon>Actinomycetes</taxon>
        <taxon>Nakamurellales</taxon>
        <taxon>Nakamurellaceae</taxon>
        <taxon>Nakamurella</taxon>
    </lineage>
</organism>
<keyword evidence="6 7" id="KW-0472">Membrane</keyword>
<keyword evidence="2 7" id="KW-0813">Transport</keyword>
<evidence type="ECO:0000256" key="6">
    <source>
        <dbReference type="ARBA" id="ARBA00023136"/>
    </source>
</evidence>
<evidence type="ECO:0000256" key="7">
    <source>
        <dbReference type="RuleBase" id="RU363032"/>
    </source>
</evidence>
<feature type="domain" description="ABC transmembrane type-1" evidence="8">
    <location>
        <begin position="94"/>
        <end position="286"/>
    </location>
</feature>
<name>A0A849A6U0_9ACTN</name>
<evidence type="ECO:0000256" key="5">
    <source>
        <dbReference type="ARBA" id="ARBA00022989"/>
    </source>
</evidence>
<feature type="transmembrane region" description="Helical" evidence="7">
    <location>
        <begin position="165"/>
        <end position="185"/>
    </location>
</feature>
<dbReference type="EMBL" id="JABEND010000001">
    <property type="protein sequence ID" value="NNG34220.1"/>
    <property type="molecule type" value="Genomic_DNA"/>
</dbReference>
<keyword evidence="5 7" id="KW-1133">Transmembrane helix</keyword>
<comment type="caution">
    <text evidence="9">The sequence shown here is derived from an EMBL/GenBank/DDBJ whole genome shotgun (WGS) entry which is preliminary data.</text>
</comment>
<dbReference type="InterPro" id="IPR035906">
    <property type="entry name" value="MetI-like_sf"/>
</dbReference>
<evidence type="ECO:0000256" key="1">
    <source>
        <dbReference type="ARBA" id="ARBA00004651"/>
    </source>
</evidence>
<evidence type="ECO:0000256" key="2">
    <source>
        <dbReference type="ARBA" id="ARBA00022448"/>
    </source>
</evidence>
<feature type="transmembrane region" description="Helical" evidence="7">
    <location>
        <begin position="265"/>
        <end position="286"/>
    </location>
</feature>
<proteinExistence type="inferred from homology"/>
<dbReference type="InterPro" id="IPR000515">
    <property type="entry name" value="MetI-like"/>
</dbReference>
<dbReference type="Gene3D" id="1.10.3720.10">
    <property type="entry name" value="MetI-like"/>
    <property type="match status" value="1"/>
</dbReference>
<dbReference type="SUPFAM" id="SSF161098">
    <property type="entry name" value="MetI-like"/>
    <property type="match status" value="1"/>
</dbReference>
<accession>A0A849A6U0</accession>
<dbReference type="Proteomes" id="UP000562984">
    <property type="component" value="Unassembled WGS sequence"/>
</dbReference>
<feature type="transmembrane region" description="Helical" evidence="7">
    <location>
        <begin position="98"/>
        <end position="119"/>
    </location>
</feature>
<feature type="transmembrane region" description="Helical" evidence="7">
    <location>
        <begin position="206"/>
        <end position="228"/>
    </location>
</feature>
<dbReference type="PROSITE" id="PS50928">
    <property type="entry name" value="ABC_TM1"/>
    <property type="match status" value="1"/>
</dbReference>
<sequence>MSIVSEQLSTGKQAGRTPAAPRRRNWLRLWGRFGQYVALVGYIVFLGFPLLWLLSTAFKSPQELAKLTPTLFPVDWTTENFRIAFEQTQLPQALLNSLIVAASTAVVTTVIAMPAAYALARLRSVVRTVSVGWILVSQIFPFILIVIPVFVLLNNLGLLNTLTGLVVVYVVWALPFTLWMLMGYVSAIPKELEEAAAMDGASKLNILARVVFPLLLPGIVATGMFAFISAWNEFFFALVIITDPAKETAPLLLARYVGAEGSVNLGPLAATALLTTLPSLLIFSIAQRKLVAGIMSGSVKG</sequence>
<dbReference type="Pfam" id="PF00528">
    <property type="entry name" value="BPD_transp_1"/>
    <property type="match status" value="1"/>
</dbReference>
<feature type="transmembrane region" description="Helical" evidence="7">
    <location>
        <begin position="131"/>
        <end position="153"/>
    </location>
</feature>
<dbReference type="InterPro" id="IPR050901">
    <property type="entry name" value="BP-dep_ABC_trans_perm"/>
</dbReference>
<feature type="transmembrane region" description="Helical" evidence="7">
    <location>
        <begin position="33"/>
        <end position="54"/>
    </location>
</feature>
<evidence type="ECO:0000313" key="10">
    <source>
        <dbReference type="Proteomes" id="UP000562984"/>
    </source>
</evidence>
<evidence type="ECO:0000259" key="8">
    <source>
        <dbReference type="PROSITE" id="PS50928"/>
    </source>
</evidence>
<dbReference type="GO" id="GO:0005886">
    <property type="term" value="C:plasma membrane"/>
    <property type="evidence" value="ECO:0007669"/>
    <property type="project" value="UniProtKB-SubCell"/>
</dbReference>
<keyword evidence="4 7" id="KW-0812">Transmembrane</keyword>
<dbReference type="CDD" id="cd06261">
    <property type="entry name" value="TM_PBP2"/>
    <property type="match status" value="1"/>
</dbReference>
<protein>
    <submittedName>
        <fullName evidence="9">Carbohydrate ABC transporter permease</fullName>
    </submittedName>
</protein>
<evidence type="ECO:0000256" key="3">
    <source>
        <dbReference type="ARBA" id="ARBA00022475"/>
    </source>
</evidence>
<dbReference type="RefSeq" id="WP_171197895.1">
    <property type="nucleotide sequence ID" value="NZ_JABEND010000001.1"/>
</dbReference>
<dbReference type="PANTHER" id="PTHR32243:SF18">
    <property type="entry name" value="INNER MEMBRANE ABC TRANSPORTER PERMEASE PROTEIN YCJP"/>
    <property type="match status" value="1"/>
</dbReference>
<comment type="subcellular location">
    <subcellularLocation>
        <location evidence="1 7">Cell membrane</location>
        <topology evidence="1 7">Multi-pass membrane protein</topology>
    </subcellularLocation>
</comment>
<evidence type="ECO:0000256" key="4">
    <source>
        <dbReference type="ARBA" id="ARBA00022692"/>
    </source>
</evidence>
<keyword evidence="10" id="KW-1185">Reference proteome</keyword>
<dbReference type="PANTHER" id="PTHR32243">
    <property type="entry name" value="MALTOSE TRANSPORT SYSTEM PERMEASE-RELATED"/>
    <property type="match status" value="1"/>
</dbReference>
<reference evidence="9 10" key="1">
    <citation type="submission" date="2020-05" db="EMBL/GenBank/DDBJ databases">
        <title>Nakamurella sp. DB0629 isolated from air conditioner.</title>
        <authorList>
            <person name="Kim D.H."/>
            <person name="Kim D.-U."/>
        </authorList>
    </citation>
    <scope>NUCLEOTIDE SEQUENCE [LARGE SCALE GENOMIC DNA]</scope>
    <source>
        <strain evidence="9 10">DB0629</strain>
    </source>
</reference>
<keyword evidence="3" id="KW-1003">Cell membrane</keyword>
<dbReference type="GO" id="GO:0055085">
    <property type="term" value="P:transmembrane transport"/>
    <property type="evidence" value="ECO:0007669"/>
    <property type="project" value="InterPro"/>
</dbReference>
<dbReference type="AlphaFoldDB" id="A0A849A6U0"/>